<dbReference type="Gene3D" id="3.30.560.10">
    <property type="entry name" value="Glucose Oxidase, domain 3"/>
    <property type="match status" value="1"/>
</dbReference>
<evidence type="ECO:0000259" key="6">
    <source>
        <dbReference type="PROSITE" id="PS00624"/>
    </source>
</evidence>
<gene>
    <name evidence="7" type="ORF">A4A58_12080</name>
</gene>
<evidence type="ECO:0000313" key="8">
    <source>
        <dbReference type="Proteomes" id="UP000076574"/>
    </source>
</evidence>
<comment type="cofactor">
    <cofactor evidence="1 5">
        <name>FAD</name>
        <dbReference type="ChEBI" id="CHEBI:57692"/>
    </cofactor>
</comment>
<evidence type="ECO:0000256" key="1">
    <source>
        <dbReference type="ARBA" id="ARBA00001974"/>
    </source>
</evidence>
<evidence type="ECO:0000256" key="2">
    <source>
        <dbReference type="ARBA" id="ARBA00010790"/>
    </source>
</evidence>
<dbReference type="Gene3D" id="3.50.50.60">
    <property type="entry name" value="FAD/NAD(P)-binding domain"/>
    <property type="match status" value="1"/>
</dbReference>
<dbReference type="InterPro" id="IPR000172">
    <property type="entry name" value="GMC_OxRdtase_N"/>
</dbReference>
<reference evidence="7 8" key="1">
    <citation type="submission" date="2016-03" db="EMBL/GenBank/DDBJ databases">
        <title>Microsymbionts genomes from the relict species Vavilovia formosa (Stev.) Fed.</title>
        <authorList>
            <person name="Kopat V."/>
            <person name="Chirak E."/>
            <person name="Kimeklis A."/>
            <person name="Andronov E."/>
        </authorList>
    </citation>
    <scope>NUCLEOTIDE SEQUENCE [LARGE SCALE GENOMIC DNA]</scope>
    <source>
        <strain evidence="7 8">Vaf07</strain>
    </source>
</reference>
<dbReference type="Pfam" id="PF05199">
    <property type="entry name" value="GMC_oxred_C"/>
    <property type="match status" value="1"/>
</dbReference>
<dbReference type="Pfam" id="PF00732">
    <property type="entry name" value="GMC_oxred_N"/>
    <property type="match status" value="1"/>
</dbReference>
<organism evidence="7 8">
    <name type="scientific">Tardiphaga robiniae</name>
    <dbReference type="NCBI Taxonomy" id="943830"/>
    <lineage>
        <taxon>Bacteria</taxon>
        <taxon>Pseudomonadati</taxon>
        <taxon>Pseudomonadota</taxon>
        <taxon>Alphaproteobacteria</taxon>
        <taxon>Hyphomicrobiales</taxon>
        <taxon>Nitrobacteraceae</taxon>
        <taxon>Tardiphaga</taxon>
    </lineage>
</organism>
<dbReference type="InterPro" id="IPR012132">
    <property type="entry name" value="GMC_OxRdtase"/>
</dbReference>
<dbReference type="STRING" id="943830.A4A58_12080"/>
<protein>
    <submittedName>
        <fullName evidence="7">Choline dehydrogenase</fullName>
    </submittedName>
</protein>
<dbReference type="AlphaFoldDB" id="A0A163Y635"/>
<dbReference type="PROSITE" id="PS00624">
    <property type="entry name" value="GMC_OXRED_2"/>
    <property type="match status" value="1"/>
</dbReference>
<dbReference type="PANTHER" id="PTHR11552:SF147">
    <property type="entry name" value="CHOLINE DEHYDROGENASE, MITOCHONDRIAL"/>
    <property type="match status" value="1"/>
</dbReference>
<dbReference type="PANTHER" id="PTHR11552">
    <property type="entry name" value="GLUCOSE-METHANOL-CHOLINE GMC OXIDOREDUCTASE"/>
    <property type="match status" value="1"/>
</dbReference>
<proteinExistence type="inferred from homology"/>
<dbReference type="PROSITE" id="PS51257">
    <property type="entry name" value="PROKAR_LIPOPROTEIN"/>
    <property type="match status" value="1"/>
</dbReference>
<keyword evidence="8" id="KW-1185">Reference proteome</keyword>
<dbReference type="InterPro" id="IPR007867">
    <property type="entry name" value="GMC_OxRtase_C"/>
</dbReference>
<feature type="domain" description="Glucose-methanol-choline oxidoreductase N-terminal" evidence="6">
    <location>
        <begin position="258"/>
        <end position="272"/>
    </location>
</feature>
<evidence type="ECO:0000313" key="7">
    <source>
        <dbReference type="EMBL" id="KZD21848.1"/>
    </source>
</evidence>
<dbReference type="GO" id="GO:0016614">
    <property type="term" value="F:oxidoreductase activity, acting on CH-OH group of donors"/>
    <property type="evidence" value="ECO:0007669"/>
    <property type="project" value="InterPro"/>
</dbReference>
<sequence>MTTRLEGDFDYIVVGAGTAGCIVANRLSADPGKRVLVLEAGGNDNWIWFHIPVGYLFAIGNPRSDWMFRTEPEPGLNGRALAYPRGKVIGGSSAINAMISMRGQAADYDHWRQLGLNGWGYDDVLPAFKKLEDHFLGASEHHGAGGGWRIEEPRLSWKVLDAVGNAAAEMGIRKTADFNTGDNEGIGYFHVNQKRGRRWSSARGFLKPALNRPNLRLETKVMVDRLIVENGRAVGVRFIQNGQEMEARAKGEVILCAGAVGSPHLLQRSGIGPAEWLSAAGVDITLDRQGVGRNLQDHLQQRAIYKVSGVRTLNETYYNLFRRGWMGIDYALRRRGPLTMAPSQLGIFTRSDAHRERANIQFHVQPLSLDKFGDPLHRFPAITIAACNLQPTSRGEIKLRSAKPDDAPAIAPHYLSTDDDRQVAADAIRVTRRLMKQQALAAYHPEEYLPGPSVGDDAASLAKAAGDIGTTIFHPVGTAKMGTESDPMAVVDERLRFYGIAGLRVVDASVMPTITSGNTNTPTAMIAEKGASMIVADGR</sequence>
<dbReference type="RefSeq" id="WP_068735872.1">
    <property type="nucleotide sequence ID" value="NZ_LVYV01000034.1"/>
</dbReference>
<evidence type="ECO:0000256" key="3">
    <source>
        <dbReference type="ARBA" id="ARBA00022630"/>
    </source>
</evidence>
<dbReference type="InterPro" id="IPR036188">
    <property type="entry name" value="FAD/NAD-bd_sf"/>
</dbReference>
<keyword evidence="3" id="KW-0285">Flavoprotein</keyword>
<dbReference type="OrthoDB" id="9785276at2"/>
<dbReference type="EMBL" id="LVYV01000034">
    <property type="protein sequence ID" value="KZD21848.1"/>
    <property type="molecule type" value="Genomic_DNA"/>
</dbReference>
<comment type="similarity">
    <text evidence="2">Belongs to the GMC oxidoreductase family.</text>
</comment>
<accession>A0A163Y635</accession>
<keyword evidence="4 5" id="KW-0274">FAD</keyword>
<dbReference type="PIRSF" id="PIRSF000137">
    <property type="entry name" value="Alcohol_oxidase"/>
    <property type="match status" value="1"/>
</dbReference>
<evidence type="ECO:0000256" key="5">
    <source>
        <dbReference type="PIRSR" id="PIRSR000137-2"/>
    </source>
</evidence>
<evidence type="ECO:0000256" key="4">
    <source>
        <dbReference type="ARBA" id="ARBA00022827"/>
    </source>
</evidence>
<feature type="binding site" evidence="5">
    <location>
        <position position="223"/>
    </location>
    <ligand>
        <name>FAD</name>
        <dbReference type="ChEBI" id="CHEBI:57692"/>
    </ligand>
</feature>
<dbReference type="SUPFAM" id="SSF51905">
    <property type="entry name" value="FAD/NAD(P)-binding domain"/>
    <property type="match status" value="1"/>
</dbReference>
<dbReference type="SUPFAM" id="SSF54373">
    <property type="entry name" value="FAD-linked reductases, C-terminal domain"/>
    <property type="match status" value="1"/>
</dbReference>
<dbReference type="Proteomes" id="UP000076574">
    <property type="component" value="Unassembled WGS sequence"/>
</dbReference>
<name>A0A163Y635_9BRAD</name>
<feature type="binding site" evidence="5">
    <location>
        <position position="88"/>
    </location>
    <ligand>
        <name>FAD</name>
        <dbReference type="ChEBI" id="CHEBI:57692"/>
    </ligand>
</feature>
<comment type="caution">
    <text evidence="7">The sequence shown here is derived from an EMBL/GenBank/DDBJ whole genome shotgun (WGS) entry which is preliminary data.</text>
</comment>
<dbReference type="GO" id="GO:0050660">
    <property type="term" value="F:flavin adenine dinucleotide binding"/>
    <property type="evidence" value="ECO:0007669"/>
    <property type="project" value="InterPro"/>
</dbReference>